<dbReference type="Gene3D" id="1.20.1050.40">
    <property type="entry name" value="Endopeptidase. Chain P, domain 1"/>
    <property type="match status" value="1"/>
</dbReference>
<dbReference type="RefSeq" id="WP_094058642.1">
    <property type="nucleotide sequence ID" value="NZ_CP022530.1"/>
</dbReference>
<keyword evidence="8" id="KW-0732">Signal</keyword>
<protein>
    <submittedName>
        <fullName evidence="10">Tetraacyldisaccharide 4'-kinase</fullName>
    </submittedName>
</protein>
<sequence>MKYFRTAVLTATLLSAHSVGASELLIDGMNATASAKDWQTLCEQQLSKAREHFTAVEQGTGPANVETVLQQYEQVNYALQPLMPASYIKAVHPDKAVRDSAEACIQKIADFDSSIYLSQPFYQRLSAVDDTNLKADTRFFLHRLLRDLRRSGVDRDEETRNKIFALQQQITELGNEFGRNIQEDVRTLEVGIDDLAGLPEDYIAERVKTGEKTVTLTTNYPDLYPVLTYAHSDKLRYDLRVLAMQRGYPANAKVLKELISRRHEMAKILGYNSFAEYNMETEMIGSPEKANAFLQRINTALKDSVEQESQRALARLQKIDPTAKIVNQWQASYIDNLIRQEEYALDAKEVRQYFQYANVRDGVLKLSESLFGIEIRPWKTEVWHEDVEAYEILEDGKLIGRFYMDNHPRDGKYQHAAYWGLRNGIKGKQIPLAALAQNFPKGLMEHGQVETFLHEFGHLLHSIFAGQHQRWLDNSGLAMEWDFVEAPSQMLEEWVWDYGTLKTFAQNQQGEVIPKELFMKMNKARDYGKATGTAVQLFYAQLSLQYYMNDPAGFELQPMMVKLQQQYSPYPYMEGTHFYANFGHLDGYSSNYYTYQWSLAIATDLFSRFEKEGLNNREIAQAYRDKILAAGGSKPAAEMVEDFLGRPFNEDAYINNLKSL</sequence>
<keyword evidence="6 7" id="KW-0482">Metalloprotease</keyword>
<dbReference type="Gene3D" id="3.40.390.10">
    <property type="entry name" value="Collagenase (Catalytic Domain)"/>
    <property type="match status" value="1"/>
</dbReference>
<evidence type="ECO:0000256" key="1">
    <source>
        <dbReference type="ARBA" id="ARBA00006040"/>
    </source>
</evidence>
<evidence type="ECO:0000256" key="5">
    <source>
        <dbReference type="ARBA" id="ARBA00022833"/>
    </source>
</evidence>
<dbReference type="GO" id="GO:0046872">
    <property type="term" value="F:metal ion binding"/>
    <property type="evidence" value="ECO:0007669"/>
    <property type="project" value="UniProtKB-UniRule"/>
</dbReference>
<evidence type="ECO:0000259" key="9">
    <source>
        <dbReference type="Pfam" id="PF01432"/>
    </source>
</evidence>
<dbReference type="Pfam" id="PF01432">
    <property type="entry name" value="Peptidase_M3"/>
    <property type="match status" value="1"/>
</dbReference>
<evidence type="ECO:0000313" key="10">
    <source>
        <dbReference type="EMBL" id="ASP37424.1"/>
    </source>
</evidence>
<evidence type="ECO:0000256" key="7">
    <source>
        <dbReference type="RuleBase" id="RU003435"/>
    </source>
</evidence>
<dbReference type="PANTHER" id="PTHR11804:SF84">
    <property type="entry name" value="SACCHAROLYSIN"/>
    <property type="match status" value="1"/>
</dbReference>
<evidence type="ECO:0000256" key="6">
    <source>
        <dbReference type="ARBA" id="ARBA00023049"/>
    </source>
</evidence>
<keyword evidence="5 7" id="KW-0862">Zinc</keyword>
<organism evidence="10 11">
    <name type="scientific">Bacterioplanes sanyensis</name>
    <dbReference type="NCBI Taxonomy" id="1249553"/>
    <lineage>
        <taxon>Bacteria</taxon>
        <taxon>Pseudomonadati</taxon>
        <taxon>Pseudomonadota</taxon>
        <taxon>Gammaproteobacteria</taxon>
        <taxon>Oceanospirillales</taxon>
        <taxon>Oceanospirillaceae</taxon>
        <taxon>Bacterioplanes</taxon>
    </lineage>
</organism>
<keyword evidence="3 7" id="KW-0479">Metal-binding</keyword>
<dbReference type="Proteomes" id="UP000202440">
    <property type="component" value="Chromosome"/>
</dbReference>
<dbReference type="SUPFAM" id="SSF55486">
    <property type="entry name" value="Metalloproteases ('zincins'), catalytic domain"/>
    <property type="match status" value="1"/>
</dbReference>
<dbReference type="KEGG" id="bsan:CHH28_01450"/>
<evidence type="ECO:0000256" key="3">
    <source>
        <dbReference type="ARBA" id="ARBA00022723"/>
    </source>
</evidence>
<name>A0A222FG02_9GAMM</name>
<dbReference type="GO" id="GO:0016301">
    <property type="term" value="F:kinase activity"/>
    <property type="evidence" value="ECO:0007669"/>
    <property type="project" value="UniProtKB-KW"/>
</dbReference>
<dbReference type="AlphaFoldDB" id="A0A222FG02"/>
<keyword evidence="10" id="KW-0808">Transferase</keyword>
<keyword evidence="4 7" id="KW-0378">Hydrolase</keyword>
<proteinExistence type="inferred from homology"/>
<evidence type="ECO:0000256" key="8">
    <source>
        <dbReference type="SAM" id="SignalP"/>
    </source>
</evidence>
<comment type="similarity">
    <text evidence="1 7">Belongs to the peptidase M3 family.</text>
</comment>
<evidence type="ECO:0000256" key="4">
    <source>
        <dbReference type="ARBA" id="ARBA00022801"/>
    </source>
</evidence>
<evidence type="ECO:0000313" key="11">
    <source>
        <dbReference type="Proteomes" id="UP000202440"/>
    </source>
</evidence>
<dbReference type="GO" id="GO:0004222">
    <property type="term" value="F:metalloendopeptidase activity"/>
    <property type="evidence" value="ECO:0007669"/>
    <property type="project" value="InterPro"/>
</dbReference>
<dbReference type="OrthoDB" id="9773538at2"/>
<keyword evidence="2 7" id="KW-0645">Protease</keyword>
<gene>
    <name evidence="10" type="ORF">CHH28_01450</name>
</gene>
<keyword evidence="11" id="KW-1185">Reference proteome</keyword>
<dbReference type="GO" id="GO:0006518">
    <property type="term" value="P:peptide metabolic process"/>
    <property type="evidence" value="ECO:0007669"/>
    <property type="project" value="TreeGrafter"/>
</dbReference>
<dbReference type="PANTHER" id="PTHR11804">
    <property type="entry name" value="PROTEASE M3 THIMET OLIGOPEPTIDASE-RELATED"/>
    <property type="match status" value="1"/>
</dbReference>
<dbReference type="InterPro" id="IPR001567">
    <property type="entry name" value="Pept_M3A_M3B_dom"/>
</dbReference>
<feature type="chain" id="PRO_5012804446" evidence="8">
    <location>
        <begin position="22"/>
        <end position="660"/>
    </location>
</feature>
<reference evidence="10 11" key="1">
    <citation type="submission" date="2017-07" db="EMBL/GenBank/DDBJ databases">
        <title>Annotated genome sequence of Bacterioplanes sanyensis isolated from Red Sea.</title>
        <authorList>
            <person name="Rehman Z.U."/>
        </authorList>
    </citation>
    <scope>NUCLEOTIDE SEQUENCE [LARGE SCALE GENOMIC DNA]</scope>
    <source>
        <strain evidence="10 11">NV9</strain>
    </source>
</reference>
<dbReference type="InterPro" id="IPR024079">
    <property type="entry name" value="MetalloPept_cat_dom_sf"/>
</dbReference>
<keyword evidence="10" id="KW-0418">Kinase</keyword>
<accession>A0A222FG02</accession>
<dbReference type="Gene3D" id="1.10.1370.10">
    <property type="entry name" value="Neurolysin, domain 3"/>
    <property type="match status" value="1"/>
</dbReference>
<dbReference type="CDD" id="cd06455">
    <property type="entry name" value="M3A_TOP"/>
    <property type="match status" value="1"/>
</dbReference>
<dbReference type="GO" id="GO:0006508">
    <property type="term" value="P:proteolysis"/>
    <property type="evidence" value="ECO:0007669"/>
    <property type="project" value="UniProtKB-KW"/>
</dbReference>
<dbReference type="InterPro" id="IPR024080">
    <property type="entry name" value="Neurolysin/TOP_N"/>
</dbReference>
<comment type="cofactor">
    <cofactor evidence="7">
        <name>Zn(2+)</name>
        <dbReference type="ChEBI" id="CHEBI:29105"/>
    </cofactor>
    <text evidence="7">Binds 1 zinc ion.</text>
</comment>
<dbReference type="InterPro" id="IPR024077">
    <property type="entry name" value="Neurolysin/TOP_dom2"/>
</dbReference>
<dbReference type="InterPro" id="IPR045090">
    <property type="entry name" value="Pept_M3A_M3B"/>
</dbReference>
<dbReference type="EMBL" id="CP022530">
    <property type="protein sequence ID" value="ASP37424.1"/>
    <property type="molecule type" value="Genomic_DNA"/>
</dbReference>
<feature type="signal peptide" evidence="8">
    <location>
        <begin position="1"/>
        <end position="21"/>
    </location>
</feature>
<evidence type="ECO:0000256" key="2">
    <source>
        <dbReference type="ARBA" id="ARBA00022670"/>
    </source>
</evidence>
<feature type="domain" description="Peptidase M3A/M3B catalytic" evidence="9">
    <location>
        <begin position="249"/>
        <end position="657"/>
    </location>
</feature>